<name>A0ABU7C8C8_9TELE</name>
<evidence type="ECO:0000313" key="2">
    <source>
        <dbReference type="EMBL" id="MED6258010.1"/>
    </source>
</evidence>
<evidence type="ECO:0000256" key="1">
    <source>
        <dbReference type="SAM" id="MobiDB-lite"/>
    </source>
</evidence>
<keyword evidence="3" id="KW-1185">Reference proteome</keyword>
<dbReference type="EMBL" id="JAHUTI010079843">
    <property type="protein sequence ID" value="MED6258010.1"/>
    <property type="molecule type" value="Genomic_DNA"/>
</dbReference>
<gene>
    <name evidence="2" type="ORF">ATANTOWER_001627</name>
</gene>
<comment type="caution">
    <text evidence="2">The sequence shown here is derived from an EMBL/GenBank/DDBJ whole genome shotgun (WGS) entry which is preliminary data.</text>
</comment>
<evidence type="ECO:0000313" key="3">
    <source>
        <dbReference type="Proteomes" id="UP001345963"/>
    </source>
</evidence>
<dbReference type="Proteomes" id="UP001345963">
    <property type="component" value="Unassembled WGS sequence"/>
</dbReference>
<protein>
    <submittedName>
        <fullName evidence="2">Uncharacterized protein</fullName>
    </submittedName>
</protein>
<accession>A0ABU7C8C8</accession>
<sequence>MVPVSCFRSPTSSIFSLMASLSAGVHDPDSGIDAATGTTDLKATAMGSSIHNRGGEHGPCLHPPPGSRKTSEGSARHSQQTLTICLGHPSLSGFLLFQQIQLTTRW</sequence>
<proteinExistence type="predicted"/>
<organism evidence="2 3">
    <name type="scientific">Ataeniobius toweri</name>
    <dbReference type="NCBI Taxonomy" id="208326"/>
    <lineage>
        <taxon>Eukaryota</taxon>
        <taxon>Metazoa</taxon>
        <taxon>Chordata</taxon>
        <taxon>Craniata</taxon>
        <taxon>Vertebrata</taxon>
        <taxon>Euteleostomi</taxon>
        <taxon>Actinopterygii</taxon>
        <taxon>Neopterygii</taxon>
        <taxon>Teleostei</taxon>
        <taxon>Neoteleostei</taxon>
        <taxon>Acanthomorphata</taxon>
        <taxon>Ovalentaria</taxon>
        <taxon>Atherinomorphae</taxon>
        <taxon>Cyprinodontiformes</taxon>
        <taxon>Goodeidae</taxon>
        <taxon>Ataeniobius</taxon>
    </lineage>
</organism>
<feature type="region of interest" description="Disordered" evidence="1">
    <location>
        <begin position="45"/>
        <end position="79"/>
    </location>
</feature>
<reference evidence="2 3" key="1">
    <citation type="submission" date="2021-07" db="EMBL/GenBank/DDBJ databases">
        <authorList>
            <person name="Palmer J.M."/>
        </authorList>
    </citation>
    <scope>NUCLEOTIDE SEQUENCE [LARGE SCALE GENOMIC DNA]</scope>
    <source>
        <strain evidence="2 3">AT_MEX2019</strain>
        <tissue evidence="2">Muscle</tissue>
    </source>
</reference>